<organism evidence="3 4">
    <name type="scientific">Aspergillus minisclerotigenes</name>
    <dbReference type="NCBI Taxonomy" id="656917"/>
    <lineage>
        <taxon>Eukaryota</taxon>
        <taxon>Fungi</taxon>
        <taxon>Dikarya</taxon>
        <taxon>Ascomycota</taxon>
        <taxon>Pezizomycotina</taxon>
        <taxon>Eurotiomycetes</taxon>
        <taxon>Eurotiomycetidae</taxon>
        <taxon>Eurotiales</taxon>
        <taxon>Aspergillaceae</taxon>
        <taxon>Aspergillus</taxon>
        <taxon>Aspergillus subgen. Circumdati</taxon>
    </lineage>
</organism>
<dbReference type="AlphaFoldDB" id="A0A5N6JL14"/>
<feature type="signal peptide" evidence="2">
    <location>
        <begin position="1"/>
        <end position="20"/>
    </location>
</feature>
<keyword evidence="2" id="KW-0732">Signal</keyword>
<gene>
    <name evidence="3" type="ORF">BDV30DRAFT_232519</name>
</gene>
<accession>A0A5N6JL14</accession>
<name>A0A5N6JL14_9EURO</name>
<dbReference type="EMBL" id="ML732764">
    <property type="protein sequence ID" value="KAB8279368.1"/>
    <property type="molecule type" value="Genomic_DNA"/>
</dbReference>
<reference evidence="3 4" key="1">
    <citation type="submission" date="2019-04" db="EMBL/GenBank/DDBJ databases">
        <title>Fungal friends and foes A comparative genomics study of 23 Aspergillus species from section Flavi.</title>
        <authorList>
            <consortium name="DOE Joint Genome Institute"/>
            <person name="Kjaerbolling I."/>
            <person name="Vesth T.C."/>
            <person name="Frisvad J.C."/>
            <person name="Nybo J.L."/>
            <person name="Theobald S."/>
            <person name="Kildgaard S."/>
            <person name="Petersen T.I."/>
            <person name="Kuo A."/>
            <person name="Sato A."/>
            <person name="Lyhne E.K."/>
            <person name="Kogle M.E."/>
            <person name="Wiebenga A."/>
            <person name="Kun R.S."/>
            <person name="Lubbers R.J."/>
            <person name="Makela M.R."/>
            <person name="Barry K."/>
            <person name="Chovatia M."/>
            <person name="Clum A."/>
            <person name="Daum C."/>
            <person name="Haridas S."/>
            <person name="He G."/>
            <person name="LaButti K."/>
            <person name="Lipzen A."/>
            <person name="Mondo S."/>
            <person name="Pangilinan J."/>
            <person name="Riley R."/>
            <person name="Salamov A."/>
            <person name="Simmons B.A."/>
            <person name="Magnuson J.K."/>
            <person name="Henrissat B."/>
            <person name="Mortensen U.H."/>
            <person name="Larsen T.O."/>
            <person name="De vries R.P."/>
            <person name="Grigoriev I.V."/>
            <person name="Machida M."/>
            <person name="Baker S.E."/>
            <person name="Andersen M.R."/>
        </authorList>
    </citation>
    <scope>NUCLEOTIDE SEQUENCE [LARGE SCALE GENOMIC DNA]</scope>
    <source>
        <strain evidence="3 4">CBS 117635</strain>
    </source>
</reference>
<keyword evidence="4" id="KW-1185">Reference proteome</keyword>
<protein>
    <submittedName>
        <fullName evidence="3">Uncharacterized protein</fullName>
    </submittedName>
</protein>
<dbReference type="Proteomes" id="UP000326289">
    <property type="component" value="Unassembled WGS sequence"/>
</dbReference>
<evidence type="ECO:0000313" key="3">
    <source>
        <dbReference type="EMBL" id="KAB8279368.1"/>
    </source>
</evidence>
<sequence length="456" mass="50537">MQFKLSALTALLAASASVYADGISGSKVTNILDSLTKGARDLNSSLQSTQDASSTDQTILSGEQKAMAEKQDAMLSLAAEGDRHVTPKDQSAVCQSLLTYFKAEQELLLTIIEKRDIIQFPLETAPIATALGADQEMTDAVSYDVMRKASICSDDVKNHHWMTKAAFAQAAALPDVVAICSPDQDPTKIPFYLTTTEFTNELYGKCAKEFKRRLGLLQCDRPLFILRNVVSRMGSDCAASVIQEARLSTDLQCRELTRLSWPIEIRESNPQDPIFLKSSVEIDLQQEWSGPHFHTCDIETRDQEPSCQLGNREADNPEDYMPFYLYGSGKQWHISHMLLQAPNATFSAGNVKLDDKLASSLNQGHAEKAAILALTEVPETPMQPFATSKSELPACFFFQPDKKYKVKVWDDPKDASTAGPGVLEGLGEPDPFEREDRVGKWRNEFSQIGKKLEKRA</sequence>
<feature type="chain" id="PRO_5025036093" evidence="2">
    <location>
        <begin position="21"/>
        <end position="456"/>
    </location>
</feature>
<evidence type="ECO:0000256" key="1">
    <source>
        <dbReference type="SAM" id="MobiDB-lite"/>
    </source>
</evidence>
<evidence type="ECO:0000256" key="2">
    <source>
        <dbReference type="SAM" id="SignalP"/>
    </source>
</evidence>
<evidence type="ECO:0000313" key="4">
    <source>
        <dbReference type="Proteomes" id="UP000326289"/>
    </source>
</evidence>
<proteinExistence type="predicted"/>
<feature type="region of interest" description="Disordered" evidence="1">
    <location>
        <begin position="414"/>
        <end position="435"/>
    </location>
</feature>